<accession>C5BRB5</accession>
<protein>
    <recommendedName>
        <fullName evidence="1">Chemoreceptor zinc-binding domain-containing protein</fullName>
    </recommendedName>
</protein>
<evidence type="ECO:0000313" key="3">
    <source>
        <dbReference type="Proteomes" id="UP000009080"/>
    </source>
</evidence>
<dbReference type="AlphaFoldDB" id="C5BRB5"/>
<reference evidence="2 3" key="1">
    <citation type="journal article" date="2009" name="PLoS ONE">
        <title>The complete genome of Teredinibacter turnerae T7901: an intracellular endosymbiont of marine wood-boring bivalves (shipworms).</title>
        <authorList>
            <person name="Yang J.C."/>
            <person name="Madupu R."/>
            <person name="Durkin A.S."/>
            <person name="Ekborg N.A."/>
            <person name="Pedamallu C.S."/>
            <person name="Hostetler J.B."/>
            <person name="Radune D."/>
            <person name="Toms B.S."/>
            <person name="Henrissat B."/>
            <person name="Coutinho P.M."/>
            <person name="Schwarz S."/>
            <person name="Field L."/>
            <person name="Trindade-Silva A.E."/>
            <person name="Soares C.A.G."/>
            <person name="Elshahawi S."/>
            <person name="Hanora A."/>
            <person name="Schmidt E.W."/>
            <person name="Haygood M.G."/>
            <person name="Posfai J."/>
            <person name="Benner J."/>
            <person name="Madinger C."/>
            <person name="Nove J."/>
            <person name="Anton B."/>
            <person name="Chaudhary K."/>
            <person name="Foster J."/>
            <person name="Holman A."/>
            <person name="Kumar S."/>
            <person name="Lessard P.A."/>
            <person name="Luyten Y.A."/>
            <person name="Slatko B."/>
            <person name="Wood N."/>
            <person name="Wu B."/>
            <person name="Teplitski M."/>
            <person name="Mougous J.D."/>
            <person name="Ward N."/>
            <person name="Eisen J.A."/>
            <person name="Badger J.H."/>
            <person name="Distel D.L."/>
        </authorList>
    </citation>
    <scope>NUCLEOTIDE SEQUENCE [LARGE SCALE GENOMIC DNA]</scope>
    <source>
        <strain evidence="3">ATCC 39867 / T7901</strain>
    </source>
</reference>
<organism evidence="2 3">
    <name type="scientific">Teredinibacter turnerae (strain ATCC 39867 / T7901)</name>
    <dbReference type="NCBI Taxonomy" id="377629"/>
    <lineage>
        <taxon>Bacteria</taxon>
        <taxon>Pseudomonadati</taxon>
        <taxon>Pseudomonadota</taxon>
        <taxon>Gammaproteobacteria</taxon>
        <taxon>Cellvibrionales</taxon>
        <taxon>Cellvibrionaceae</taxon>
        <taxon>Teredinibacter</taxon>
    </lineage>
</organism>
<dbReference type="InterPro" id="IPR025991">
    <property type="entry name" value="Chemoreceptor_zinc-bind_dom"/>
</dbReference>
<evidence type="ECO:0000313" key="2">
    <source>
        <dbReference type="EMBL" id="ACR11142.1"/>
    </source>
</evidence>
<dbReference type="OrthoDB" id="9808588at2"/>
<dbReference type="Gene3D" id="1.20.120.30">
    <property type="entry name" value="Aspartate receptor, ligand-binding domain"/>
    <property type="match status" value="1"/>
</dbReference>
<proteinExistence type="predicted"/>
<dbReference type="STRING" id="377629.TERTU_3489"/>
<dbReference type="HOGENOM" id="CLU_084694_0_0_6"/>
<dbReference type="Proteomes" id="UP000009080">
    <property type="component" value="Chromosome"/>
</dbReference>
<gene>
    <name evidence="2" type="ordered locus">TERTU_3489</name>
</gene>
<evidence type="ECO:0000259" key="1">
    <source>
        <dbReference type="Pfam" id="PF13682"/>
    </source>
</evidence>
<dbReference type="Pfam" id="PF13682">
    <property type="entry name" value="CZB"/>
    <property type="match status" value="1"/>
</dbReference>
<feature type="domain" description="Chemoreceptor zinc-binding" evidence="1">
    <location>
        <begin position="101"/>
        <end position="163"/>
    </location>
</feature>
<dbReference type="KEGG" id="ttu:TERTU_3489"/>
<dbReference type="EMBL" id="CP001614">
    <property type="protein sequence ID" value="ACR11142.1"/>
    <property type="molecule type" value="Genomic_DNA"/>
</dbReference>
<name>C5BRB5_TERTT</name>
<dbReference type="RefSeq" id="WP_015817254.1">
    <property type="nucleotide sequence ID" value="NC_012997.1"/>
</dbReference>
<keyword evidence="3" id="KW-1185">Reference proteome</keyword>
<dbReference type="eggNOG" id="COG0835">
    <property type="taxonomic scope" value="Bacteria"/>
</dbReference>
<sequence>MVAQAFNTDFTGNTHAEGAYITFRAGDTHFALAVSYVRYITTSQSLNRRSSPTKEGKTHIVFDFGGESLALYNFNEMIKTGAHTEEIEALITLLNDRQEDHVSWLAELETSLKTGQPFTKAGDHHQCAFGKWYDSYQAQDAELKRILAAFRDPHRRLHALAEELTGQVKRGIALESVLRQLQQARETTFGELLTLFDDAQRRLEELNKPVVIVLEDGRHKFGLQVESIGDIKQFETSAWLPDQNAGDNCCYDGYFQTGDALYLNIMPQSLLQMA</sequence>